<evidence type="ECO:0000256" key="1">
    <source>
        <dbReference type="SAM" id="MobiDB-lite"/>
    </source>
</evidence>
<feature type="region of interest" description="Disordered" evidence="1">
    <location>
        <begin position="99"/>
        <end position="168"/>
    </location>
</feature>
<dbReference type="Proteomes" id="UP001055172">
    <property type="component" value="Unassembled WGS sequence"/>
</dbReference>
<gene>
    <name evidence="2" type="ORF">ColLi_10799</name>
</gene>
<dbReference type="AlphaFoldDB" id="A0AA37GVC3"/>
<sequence length="211" mass="23339">MGIAERHNRRWPLWHAYIPIFPASHPDKATCLRLTKTSPLLKKNSYISIRTWYAVPLAALRPYSPGDFSKPVLDEKSVKELAELTLFVDLFDVNKPQPEPEVKITISPAPSDGPEPPTLANPELAAPPTSPILTEFPLSPELSATSGPPRPETEAETEAGMPETPGPALDRFAALLPEDLRGEVREKVSQLAEWPSRICAAVWDFCRRATN</sequence>
<proteinExistence type="predicted"/>
<protein>
    <submittedName>
        <fullName evidence="2">Uncharacterized protein</fullName>
    </submittedName>
</protein>
<organism evidence="2 3">
    <name type="scientific">Colletotrichum liriopes</name>
    <dbReference type="NCBI Taxonomy" id="708192"/>
    <lineage>
        <taxon>Eukaryota</taxon>
        <taxon>Fungi</taxon>
        <taxon>Dikarya</taxon>
        <taxon>Ascomycota</taxon>
        <taxon>Pezizomycotina</taxon>
        <taxon>Sordariomycetes</taxon>
        <taxon>Hypocreomycetidae</taxon>
        <taxon>Glomerellales</taxon>
        <taxon>Glomerellaceae</taxon>
        <taxon>Colletotrichum</taxon>
        <taxon>Colletotrichum spaethianum species complex</taxon>
    </lineage>
</organism>
<evidence type="ECO:0000313" key="3">
    <source>
        <dbReference type="Proteomes" id="UP001055172"/>
    </source>
</evidence>
<keyword evidence="3" id="KW-1185">Reference proteome</keyword>
<name>A0AA37GVC3_9PEZI</name>
<dbReference type="EMBL" id="BPPX01000029">
    <property type="protein sequence ID" value="GJC87961.1"/>
    <property type="molecule type" value="Genomic_DNA"/>
</dbReference>
<reference evidence="2 3" key="1">
    <citation type="submission" date="2021-07" db="EMBL/GenBank/DDBJ databases">
        <title>Genome data of Colletotrichum spaethianum.</title>
        <authorList>
            <person name="Utami Y.D."/>
            <person name="Hiruma K."/>
        </authorList>
    </citation>
    <scope>NUCLEOTIDE SEQUENCE [LARGE SCALE GENOMIC DNA]</scope>
    <source>
        <strain evidence="2 3">MAFF 242679</strain>
    </source>
</reference>
<evidence type="ECO:0000313" key="2">
    <source>
        <dbReference type="EMBL" id="GJC87961.1"/>
    </source>
</evidence>
<comment type="caution">
    <text evidence="2">The sequence shown here is derived from an EMBL/GenBank/DDBJ whole genome shotgun (WGS) entry which is preliminary data.</text>
</comment>
<accession>A0AA37GVC3</accession>